<accession>A0ACB9ZC23</accession>
<dbReference type="Proteomes" id="UP001497700">
    <property type="component" value="Unassembled WGS sequence"/>
</dbReference>
<organism evidence="1 2">
    <name type="scientific">Hypoxylon rubiginosum</name>
    <dbReference type="NCBI Taxonomy" id="110542"/>
    <lineage>
        <taxon>Eukaryota</taxon>
        <taxon>Fungi</taxon>
        <taxon>Dikarya</taxon>
        <taxon>Ascomycota</taxon>
        <taxon>Pezizomycotina</taxon>
        <taxon>Sordariomycetes</taxon>
        <taxon>Xylariomycetidae</taxon>
        <taxon>Xylariales</taxon>
        <taxon>Hypoxylaceae</taxon>
        <taxon>Hypoxylon</taxon>
    </lineage>
</organism>
<name>A0ACB9ZC23_9PEZI</name>
<reference evidence="1 2" key="1">
    <citation type="journal article" date="2022" name="New Phytol.">
        <title>Ecological generalism drives hyperdiversity of secondary metabolite gene clusters in xylarialean endophytes.</title>
        <authorList>
            <person name="Franco M.E.E."/>
            <person name="Wisecaver J.H."/>
            <person name="Arnold A.E."/>
            <person name="Ju Y.M."/>
            <person name="Slot J.C."/>
            <person name="Ahrendt S."/>
            <person name="Moore L.P."/>
            <person name="Eastman K.E."/>
            <person name="Scott K."/>
            <person name="Konkel Z."/>
            <person name="Mondo S.J."/>
            <person name="Kuo A."/>
            <person name="Hayes R.D."/>
            <person name="Haridas S."/>
            <person name="Andreopoulos B."/>
            <person name="Riley R."/>
            <person name="LaButti K."/>
            <person name="Pangilinan J."/>
            <person name="Lipzen A."/>
            <person name="Amirebrahimi M."/>
            <person name="Yan J."/>
            <person name="Adam C."/>
            <person name="Keymanesh K."/>
            <person name="Ng V."/>
            <person name="Louie K."/>
            <person name="Northen T."/>
            <person name="Drula E."/>
            <person name="Henrissat B."/>
            <person name="Hsieh H.M."/>
            <person name="Youens-Clark K."/>
            <person name="Lutzoni F."/>
            <person name="Miadlikowska J."/>
            <person name="Eastwood D.C."/>
            <person name="Hamelin R.C."/>
            <person name="Grigoriev I.V."/>
            <person name="U'Ren J.M."/>
        </authorList>
    </citation>
    <scope>NUCLEOTIDE SEQUENCE [LARGE SCALE GENOMIC DNA]</scope>
    <source>
        <strain evidence="1 2">CBS 119005</strain>
    </source>
</reference>
<evidence type="ECO:0000313" key="1">
    <source>
        <dbReference type="EMBL" id="KAI4869101.1"/>
    </source>
</evidence>
<sequence length="620" mass="67896">MLIPFLIQIFRSKKDSKQNAKSRAPCVHDRNNIQLDSNPQQHGDEPPLNGPCLQCKAGERAATKYRWKLVLCLMLPYSLQALDVTIVASALPWIAADFGEIAQLNWIISAFNLTSAAFIPFWGQVGDVFGRHWSLQICSLTMLVGSALCTGAPTNAFGVFLLGRALQGVACAGLNTLIRVILADRVTLKENAKNWSFFALVGGICYGIGPVVGGYLTAANWRWCFAINLPIAFVGIPVIFFFLRRDLLGPQPIPGLDGDHPGHREKFARRIASVDVGGQLLFLFGFGLMILAFTWAGATYDWNHPAVLVPLVIGTLLACAWLYYEYSMSSGGALSRKLSFQKPMLPWKIMQDRNVNLLSYINFATGMAMYSVLYFVDIYFTIVKHFTSEQAGVQLFYYTPGLGAGVYLSMFFCNKWPRQTFLPLFLGSVIEAVGVGMLAWALYFEHTPTIYGMMALTGAGTGLRFMPGSLHSVGFFPEYIATVIPVMAVASTFGGTIALTIMSTVFNNTSGISRDSPFHNNYSAISNLPDEIKAQVIDGAKNGITWAFVALTPFMVMCVVAAACLGNVTITKESSTEASTHILTHGSYLLSLLRGNNESAESMEGANPRTEEKMIQEPTK</sequence>
<evidence type="ECO:0000313" key="2">
    <source>
        <dbReference type="Proteomes" id="UP001497700"/>
    </source>
</evidence>
<keyword evidence="2" id="KW-1185">Reference proteome</keyword>
<proteinExistence type="predicted"/>
<comment type="caution">
    <text evidence="1">The sequence shown here is derived from an EMBL/GenBank/DDBJ whole genome shotgun (WGS) entry which is preliminary data.</text>
</comment>
<protein>
    <submittedName>
        <fullName evidence="1">MFS general substrate transporter</fullName>
    </submittedName>
</protein>
<dbReference type="EMBL" id="MU393433">
    <property type="protein sequence ID" value="KAI4869101.1"/>
    <property type="molecule type" value="Genomic_DNA"/>
</dbReference>
<gene>
    <name evidence="1" type="ORF">F4820DRAFT_62359</name>
</gene>